<evidence type="ECO:0000259" key="1">
    <source>
        <dbReference type="Pfam" id="PF09722"/>
    </source>
</evidence>
<dbReference type="InterPro" id="IPR011979">
    <property type="entry name" value="Antitox_Xre"/>
</dbReference>
<dbReference type="Pfam" id="PF09722">
    <property type="entry name" value="Xre_MbcA_ParS_C"/>
    <property type="match status" value="1"/>
</dbReference>
<dbReference type="InterPro" id="IPR024467">
    <property type="entry name" value="Xre/MbcA/ParS-like_toxin-bd"/>
</dbReference>
<gene>
    <name evidence="3" type="ORF">GW590_23070</name>
</gene>
<keyword evidence="4" id="KW-1185">Reference proteome</keyword>
<reference evidence="3 4" key="1">
    <citation type="submission" date="2020-01" db="EMBL/GenBank/DDBJ databases">
        <authorList>
            <person name="Lee S.D."/>
        </authorList>
    </citation>
    <scope>NUCLEOTIDE SEQUENCE [LARGE SCALE GENOMIC DNA]</scope>
    <source>
        <strain evidence="3 4">SAP-1</strain>
    </source>
</reference>
<dbReference type="RefSeq" id="WP_169405442.1">
    <property type="nucleotide sequence ID" value="NZ_JAADJU010000017.1"/>
</dbReference>
<feature type="domain" description="Antitoxin Xre/MbcA/ParS-like toxin-binding" evidence="1">
    <location>
        <begin position="94"/>
        <end position="145"/>
    </location>
</feature>
<dbReference type="InterPro" id="IPR046847">
    <property type="entry name" value="Xre-like_HTH"/>
</dbReference>
<reference evidence="3 4" key="2">
    <citation type="submission" date="2020-06" db="EMBL/GenBank/DDBJ databases">
        <title>Polyphasic characterization of a Rahnella strain isolated from tree sap.</title>
        <authorList>
            <person name="Kim I.S."/>
        </authorList>
    </citation>
    <scope>NUCLEOTIDE SEQUENCE [LARGE SCALE GENOMIC DNA]</scope>
    <source>
        <strain evidence="3 4">SAP-1</strain>
    </source>
</reference>
<feature type="domain" description="Antitoxin Xre-like helix-turn-helix" evidence="2">
    <location>
        <begin position="31"/>
        <end position="90"/>
    </location>
</feature>
<dbReference type="EMBL" id="JAADJU010000017">
    <property type="protein sequence ID" value="NMP29730.1"/>
    <property type="molecule type" value="Genomic_DNA"/>
</dbReference>
<evidence type="ECO:0000259" key="2">
    <source>
        <dbReference type="Pfam" id="PF20432"/>
    </source>
</evidence>
<sequence>MRTFIPSQSSKPDDLWRFIGFPASRGAHLTSTLRQGIAIGVVDSIQQWSSLPKAEILRIAGISQRNYARRRSGDGMFTADESECIARFVRVMDAAVQLFEGHRDKAAQWMTHPVRGLGDVAPVTLLDTESGALDVLDLIGRLEHGVPS</sequence>
<dbReference type="NCBIfam" id="TIGR02293">
    <property type="entry name" value="TAS_TIGR02293"/>
    <property type="match status" value="1"/>
</dbReference>
<evidence type="ECO:0000313" key="3">
    <source>
        <dbReference type="EMBL" id="NMP29730.1"/>
    </source>
</evidence>
<comment type="caution">
    <text evidence="3">The sequence shown here is derived from an EMBL/GenBank/DDBJ whole genome shotgun (WGS) entry which is preliminary data.</text>
</comment>
<organism evidence="3 4">
    <name type="scientific">Rouxiella aceris</name>
    <dbReference type="NCBI Taxonomy" id="2703884"/>
    <lineage>
        <taxon>Bacteria</taxon>
        <taxon>Pseudomonadati</taxon>
        <taxon>Pseudomonadota</taxon>
        <taxon>Gammaproteobacteria</taxon>
        <taxon>Enterobacterales</taxon>
        <taxon>Yersiniaceae</taxon>
        <taxon>Rouxiella</taxon>
    </lineage>
</organism>
<proteinExistence type="predicted"/>
<accession>A0A848MS01</accession>
<dbReference type="Pfam" id="PF20432">
    <property type="entry name" value="Xre-like-HTH"/>
    <property type="match status" value="1"/>
</dbReference>
<name>A0A848MS01_9GAMM</name>
<evidence type="ECO:0000313" key="4">
    <source>
        <dbReference type="Proteomes" id="UP000585363"/>
    </source>
</evidence>
<dbReference type="Proteomes" id="UP000585363">
    <property type="component" value="Unassembled WGS sequence"/>
</dbReference>
<dbReference type="AlphaFoldDB" id="A0A848MS01"/>
<protein>
    <submittedName>
        <fullName evidence="3">DUF2384 domain-containing protein</fullName>
    </submittedName>
</protein>
<dbReference type="GO" id="GO:0003677">
    <property type="term" value="F:DNA binding"/>
    <property type="evidence" value="ECO:0007669"/>
    <property type="project" value="InterPro"/>
</dbReference>